<dbReference type="Gene3D" id="3.30.450.40">
    <property type="match status" value="1"/>
</dbReference>
<dbReference type="InterPro" id="IPR005471">
    <property type="entry name" value="Tscrpt_reg_IclR_N"/>
</dbReference>
<dbReference type="InterPro" id="IPR036390">
    <property type="entry name" value="WH_DNA-bd_sf"/>
</dbReference>
<gene>
    <name evidence="6" type="ORF">GTU67_05590</name>
</gene>
<dbReference type="PANTHER" id="PTHR30136">
    <property type="entry name" value="HELIX-TURN-HELIX TRANSCRIPTIONAL REGULATOR, ICLR FAMILY"/>
    <property type="match status" value="1"/>
</dbReference>
<evidence type="ECO:0000313" key="6">
    <source>
        <dbReference type="EMBL" id="MBC2769388.1"/>
    </source>
</evidence>
<dbReference type="InterPro" id="IPR036388">
    <property type="entry name" value="WH-like_DNA-bd_sf"/>
</dbReference>
<dbReference type="PROSITE" id="PS51078">
    <property type="entry name" value="ICLR_ED"/>
    <property type="match status" value="1"/>
</dbReference>
<evidence type="ECO:0000256" key="2">
    <source>
        <dbReference type="ARBA" id="ARBA00023125"/>
    </source>
</evidence>
<dbReference type="SMART" id="SM00346">
    <property type="entry name" value="HTH_ICLR"/>
    <property type="match status" value="1"/>
</dbReference>
<comment type="caution">
    <text evidence="6">The sequence shown here is derived from an EMBL/GenBank/DDBJ whole genome shotgun (WGS) entry which is preliminary data.</text>
</comment>
<keyword evidence="3" id="KW-0804">Transcription</keyword>
<evidence type="ECO:0000259" key="5">
    <source>
        <dbReference type="PROSITE" id="PS51078"/>
    </source>
</evidence>
<dbReference type="SUPFAM" id="SSF55781">
    <property type="entry name" value="GAF domain-like"/>
    <property type="match status" value="1"/>
</dbReference>
<evidence type="ECO:0000256" key="1">
    <source>
        <dbReference type="ARBA" id="ARBA00023015"/>
    </source>
</evidence>
<keyword evidence="7" id="KW-1185">Reference proteome</keyword>
<dbReference type="AlphaFoldDB" id="A0A842HP53"/>
<dbReference type="InterPro" id="IPR050707">
    <property type="entry name" value="HTH_MetabolicPath_Reg"/>
</dbReference>
<dbReference type="PANTHER" id="PTHR30136:SF34">
    <property type="entry name" value="TRANSCRIPTIONAL REGULATOR"/>
    <property type="match status" value="1"/>
</dbReference>
<dbReference type="EMBL" id="JACJUU010000003">
    <property type="protein sequence ID" value="MBC2769388.1"/>
    <property type="molecule type" value="Genomic_DNA"/>
</dbReference>
<evidence type="ECO:0000313" key="7">
    <source>
        <dbReference type="Proteomes" id="UP000545386"/>
    </source>
</evidence>
<evidence type="ECO:0000259" key="4">
    <source>
        <dbReference type="PROSITE" id="PS51077"/>
    </source>
</evidence>
<dbReference type="FunFam" id="1.10.10.10:FF:000056">
    <property type="entry name" value="IclR family transcriptional regulator"/>
    <property type="match status" value="1"/>
</dbReference>
<evidence type="ECO:0000256" key="3">
    <source>
        <dbReference type="ARBA" id="ARBA00023163"/>
    </source>
</evidence>
<dbReference type="GO" id="GO:0003700">
    <property type="term" value="F:DNA-binding transcription factor activity"/>
    <property type="evidence" value="ECO:0007669"/>
    <property type="project" value="TreeGrafter"/>
</dbReference>
<dbReference type="GO" id="GO:0045892">
    <property type="term" value="P:negative regulation of DNA-templated transcription"/>
    <property type="evidence" value="ECO:0007669"/>
    <property type="project" value="TreeGrafter"/>
</dbReference>
<dbReference type="GO" id="GO:0003677">
    <property type="term" value="F:DNA binding"/>
    <property type="evidence" value="ECO:0007669"/>
    <property type="project" value="UniProtKB-KW"/>
</dbReference>
<dbReference type="Proteomes" id="UP000545386">
    <property type="component" value="Unassembled WGS sequence"/>
</dbReference>
<dbReference type="Pfam" id="PF09339">
    <property type="entry name" value="HTH_IclR"/>
    <property type="match status" value="1"/>
</dbReference>
<feature type="domain" description="HTH iclR-type" evidence="4">
    <location>
        <begin position="23"/>
        <end position="85"/>
    </location>
</feature>
<keyword evidence="2" id="KW-0238">DNA-binding</keyword>
<keyword evidence="1" id="KW-0805">Transcription regulation</keyword>
<dbReference type="Pfam" id="PF01614">
    <property type="entry name" value="IclR_C"/>
    <property type="match status" value="1"/>
</dbReference>
<dbReference type="PROSITE" id="PS51077">
    <property type="entry name" value="HTH_ICLR"/>
    <property type="match status" value="1"/>
</dbReference>
<dbReference type="InterPro" id="IPR014757">
    <property type="entry name" value="Tscrpt_reg_IclR_C"/>
</dbReference>
<proteinExistence type="predicted"/>
<dbReference type="SUPFAM" id="SSF46785">
    <property type="entry name" value="Winged helix' DNA-binding domain"/>
    <property type="match status" value="1"/>
</dbReference>
<dbReference type="InterPro" id="IPR029016">
    <property type="entry name" value="GAF-like_dom_sf"/>
</dbReference>
<reference evidence="6 7" key="1">
    <citation type="submission" date="2020-08" db="EMBL/GenBank/DDBJ databases">
        <title>Paraeoetvoesia sp. YC-7-48 draft genome sequence.</title>
        <authorList>
            <person name="Yao L."/>
        </authorList>
    </citation>
    <scope>NUCLEOTIDE SEQUENCE [LARGE SCALE GENOMIC DNA]</scope>
    <source>
        <strain evidence="7">YC-7-48</strain>
    </source>
</reference>
<organism evidence="6 7">
    <name type="scientific">Pusillimonas minor</name>
    <dbReference type="NCBI Taxonomy" id="2697024"/>
    <lineage>
        <taxon>Bacteria</taxon>
        <taxon>Pseudomonadati</taxon>
        <taxon>Pseudomonadota</taxon>
        <taxon>Betaproteobacteria</taxon>
        <taxon>Burkholderiales</taxon>
        <taxon>Alcaligenaceae</taxon>
        <taxon>Pusillimonas</taxon>
    </lineage>
</organism>
<protein>
    <submittedName>
        <fullName evidence="6">IclR family transcriptional regulator</fullName>
    </submittedName>
</protein>
<accession>A0A842HP53</accession>
<name>A0A842HP53_9BURK</name>
<sequence length="272" mass="29933">MAALEPMTIGQAAETDKTEKYSVPGLERGLRILAEFSRQTPTLTAPDLARRLQVPRTTVFRLLVTLENLGFVERLNNGRDYQLGTAVLRLGFEYLASLSITDLSRPILERLRNETGYSSNLVIRDARDIVYVQKVAPSSVFSSSVHIGTRLPAHATVLGRVLLSHHTLGQLQQLYPEEHLQAHGPNTPGTVHDLFRLLQTDKSRGYVLEEGFFESNISTIAAPVFDDTGKVTAALGLTVPAVHIPDTDRDILVAKVVSAARELSMSLNARNI</sequence>
<dbReference type="Gene3D" id="1.10.10.10">
    <property type="entry name" value="Winged helix-like DNA-binding domain superfamily/Winged helix DNA-binding domain"/>
    <property type="match status" value="1"/>
</dbReference>
<feature type="domain" description="IclR-ED" evidence="5">
    <location>
        <begin position="86"/>
        <end position="269"/>
    </location>
</feature>
<dbReference type="RefSeq" id="WP_185779126.1">
    <property type="nucleotide sequence ID" value="NZ_JACJUU010000003.1"/>
</dbReference>